<evidence type="ECO:0000256" key="4">
    <source>
        <dbReference type="SAM" id="MobiDB-lite"/>
    </source>
</evidence>
<dbReference type="AlphaFoldDB" id="A0A563F0G2"/>
<dbReference type="Proteomes" id="UP000316639">
    <property type="component" value="Unassembled WGS sequence"/>
</dbReference>
<dbReference type="InterPro" id="IPR001077">
    <property type="entry name" value="COMT_C"/>
</dbReference>
<dbReference type="SUPFAM" id="SSF46785">
    <property type="entry name" value="Winged helix' DNA-binding domain"/>
    <property type="match status" value="1"/>
</dbReference>
<dbReference type="GO" id="GO:0008171">
    <property type="term" value="F:O-methyltransferase activity"/>
    <property type="evidence" value="ECO:0007669"/>
    <property type="project" value="InterPro"/>
</dbReference>
<evidence type="ECO:0000259" key="6">
    <source>
        <dbReference type="Pfam" id="PF08100"/>
    </source>
</evidence>
<organism evidence="7 8">
    <name type="scientific">Lentzea tibetensis</name>
    <dbReference type="NCBI Taxonomy" id="2591470"/>
    <lineage>
        <taxon>Bacteria</taxon>
        <taxon>Bacillati</taxon>
        <taxon>Actinomycetota</taxon>
        <taxon>Actinomycetes</taxon>
        <taxon>Pseudonocardiales</taxon>
        <taxon>Pseudonocardiaceae</taxon>
        <taxon>Lentzea</taxon>
    </lineage>
</organism>
<comment type="caution">
    <text evidence="7">The sequence shown here is derived from an EMBL/GenBank/DDBJ whole genome shotgun (WGS) entry which is preliminary data.</text>
</comment>
<gene>
    <name evidence="7" type="ORF">FKR81_04695</name>
</gene>
<dbReference type="GO" id="GO:0032259">
    <property type="term" value="P:methylation"/>
    <property type="evidence" value="ECO:0007669"/>
    <property type="project" value="UniProtKB-KW"/>
</dbReference>
<dbReference type="PANTHER" id="PTHR43712">
    <property type="entry name" value="PUTATIVE (AFU_ORTHOLOGUE AFUA_4G14580)-RELATED"/>
    <property type="match status" value="1"/>
</dbReference>
<dbReference type="OrthoDB" id="582216at2"/>
<keyword evidence="3" id="KW-0949">S-adenosyl-L-methionine</keyword>
<proteinExistence type="predicted"/>
<feature type="domain" description="O-methyltransferase C-terminal" evidence="5">
    <location>
        <begin position="205"/>
        <end position="372"/>
    </location>
</feature>
<keyword evidence="8" id="KW-1185">Reference proteome</keyword>
<evidence type="ECO:0000256" key="2">
    <source>
        <dbReference type="ARBA" id="ARBA00022679"/>
    </source>
</evidence>
<dbReference type="InterPro" id="IPR036388">
    <property type="entry name" value="WH-like_DNA-bd_sf"/>
</dbReference>
<feature type="domain" description="O-methyltransferase dimerisation" evidence="6">
    <location>
        <begin position="89"/>
        <end position="164"/>
    </location>
</feature>
<dbReference type="SUPFAM" id="SSF53335">
    <property type="entry name" value="S-adenosyl-L-methionine-dependent methyltransferases"/>
    <property type="match status" value="1"/>
</dbReference>
<dbReference type="Pfam" id="PF00891">
    <property type="entry name" value="Methyltransf_2"/>
    <property type="match status" value="1"/>
</dbReference>
<evidence type="ECO:0000256" key="3">
    <source>
        <dbReference type="ARBA" id="ARBA00022691"/>
    </source>
</evidence>
<dbReference type="InterPro" id="IPR029063">
    <property type="entry name" value="SAM-dependent_MTases_sf"/>
</dbReference>
<dbReference type="PROSITE" id="PS51683">
    <property type="entry name" value="SAM_OMT_II"/>
    <property type="match status" value="1"/>
</dbReference>
<dbReference type="PANTHER" id="PTHR43712:SF2">
    <property type="entry name" value="O-METHYLTRANSFERASE CICE"/>
    <property type="match status" value="1"/>
</dbReference>
<dbReference type="Gene3D" id="1.10.10.10">
    <property type="entry name" value="Winged helix-like DNA-binding domain superfamily/Winged helix DNA-binding domain"/>
    <property type="match status" value="1"/>
</dbReference>
<sequence length="392" mass="42968">MAVRRRPRRADDGRNRRCVGGSQPHPVPRLLLVHAARHRADLRGVRRRRLLRRDRRTDRDDLGRRLPRHGRCWVLAAQEASVTPDAIFQVAYGFTAAKTLLACSELGMFEALAESTLTSEELADRMGVPERSASLLANAMVALGFVELADGGYRNSPVSEKFLSGTTQADLRPMLRFMNRITYPQWGELEVAARTGERSTVDYPTEVYSTGMEAINAGTAAALTAVYDFAPHHRVLDVGGGTGSFLTAIIHRHPHIHGTLFERPEVVTLARPGVDLVAGDYLVDPLPSGHDAVILANVAHHLSETQTVQLLENVRSSCSSDARLLLIDFWTDPTHTQPMIAALTGAQFLLSSEVGRLHSADEMTGWLGRAGWTFDRHVPLNGATSLIVAQAA</sequence>
<evidence type="ECO:0000313" key="8">
    <source>
        <dbReference type="Proteomes" id="UP000316639"/>
    </source>
</evidence>
<feature type="region of interest" description="Disordered" evidence="4">
    <location>
        <begin position="1"/>
        <end position="24"/>
    </location>
</feature>
<dbReference type="GO" id="GO:0046983">
    <property type="term" value="F:protein dimerization activity"/>
    <property type="evidence" value="ECO:0007669"/>
    <property type="project" value="InterPro"/>
</dbReference>
<keyword evidence="2" id="KW-0808">Transferase</keyword>
<evidence type="ECO:0000256" key="1">
    <source>
        <dbReference type="ARBA" id="ARBA00022603"/>
    </source>
</evidence>
<dbReference type="Gene3D" id="3.40.50.150">
    <property type="entry name" value="Vaccinia Virus protein VP39"/>
    <property type="match status" value="1"/>
</dbReference>
<keyword evidence="1" id="KW-0489">Methyltransferase</keyword>
<protein>
    <submittedName>
        <fullName evidence="7">Polyketide synthase</fullName>
    </submittedName>
</protein>
<evidence type="ECO:0000313" key="7">
    <source>
        <dbReference type="EMBL" id="TWP53272.1"/>
    </source>
</evidence>
<dbReference type="InterPro" id="IPR016461">
    <property type="entry name" value="COMT-like"/>
</dbReference>
<dbReference type="CDD" id="cd02440">
    <property type="entry name" value="AdoMet_MTases"/>
    <property type="match status" value="1"/>
</dbReference>
<dbReference type="InterPro" id="IPR036390">
    <property type="entry name" value="WH_DNA-bd_sf"/>
</dbReference>
<reference evidence="7 8" key="1">
    <citation type="submission" date="2019-07" db="EMBL/GenBank/DDBJ databases">
        <title>Lentzea xizangensis sp. nov., isolated from Qinghai-Tibetan Plateau Soils.</title>
        <authorList>
            <person name="Huang J."/>
        </authorList>
    </citation>
    <scope>NUCLEOTIDE SEQUENCE [LARGE SCALE GENOMIC DNA]</scope>
    <source>
        <strain evidence="7 8">FXJ1.1311</strain>
    </source>
</reference>
<dbReference type="Pfam" id="PF08100">
    <property type="entry name" value="Dimerisation"/>
    <property type="match status" value="1"/>
</dbReference>
<evidence type="ECO:0000259" key="5">
    <source>
        <dbReference type="Pfam" id="PF00891"/>
    </source>
</evidence>
<dbReference type="EMBL" id="VOBR01000003">
    <property type="protein sequence ID" value="TWP53272.1"/>
    <property type="molecule type" value="Genomic_DNA"/>
</dbReference>
<dbReference type="InterPro" id="IPR012967">
    <property type="entry name" value="COMT_dimerisation"/>
</dbReference>
<name>A0A563F0G2_9PSEU</name>
<accession>A0A563F0G2</accession>